<name>A0ABQ6Z6F8_9GAMM</name>
<keyword evidence="3" id="KW-1185">Reference proteome</keyword>
<comment type="caution">
    <text evidence="2">The sequence shown here is derived from an EMBL/GenBank/DDBJ whole genome shotgun (WGS) entry which is preliminary data.</text>
</comment>
<dbReference type="PROSITE" id="PS51257">
    <property type="entry name" value="PROKAR_LIPOPROTEIN"/>
    <property type="match status" value="1"/>
</dbReference>
<evidence type="ECO:0000256" key="1">
    <source>
        <dbReference type="SAM" id="SignalP"/>
    </source>
</evidence>
<evidence type="ECO:0000313" key="3">
    <source>
        <dbReference type="Proteomes" id="UP000788419"/>
    </source>
</evidence>
<accession>A0ABQ6Z6F8</accession>
<proteinExistence type="predicted"/>
<dbReference type="Proteomes" id="UP000788419">
    <property type="component" value="Unassembled WGS sequence"/>
</dbReference>
<evidence type="ECO:0008006" key="4">
    <source>
        <dbReference type="Google" id="ProtNLM"/>
    </source>
</evidence>
<feature type="chain" id="PRO_5045239913" description="Lipoprotein" evidence="1">
    <location>
        <begin position="23"/>
        <end position="130"/>
    </location>
</feature>
<organism evidence="2 3">
    <name type="scientific">Pseudoxanthomonas daejeonensis</name>
    <dbReference type="NCBI Taxonomy" id="266062"/>
    <lineage>
        <taxon>Bacteria</taxon>
        <taxon>Pseudomonadati</taxon>
        <taxon>Pseudomonadota</taxon>
        <taxon>Gammaproteobacteria</taxon>
        <taxon>Lysobacterales</taxon>
        <taxon>Lysobacteraceae</taxon>
        <taxon>Pseudoxanthomonas</taxon>
    </lineage>
</organism>
<feature type="signal peptide" evidence="1">
    <location>
        <begin position="1"/>
        <end position="22"/>
    </location>
</feature>
<keyword evidence="1" id="KW-0732">Signal</keyword>
<sequence length="130" mass="14521">MRTFLPCGLLLCGLFACGAAQAATARCHLIYGGEEWTVDAAPTATPYTVEGRKIGRYFEFKLVYADLPTTGESIRAYTYGMSSGDPVLIHQATWRPPFDARKDAYGFSGFQYVYEPSKSSEIQYWCQHLP</sequence>
<gene>
    <name evidence="2" type="ORF">CSC65_10720</name>
</gene>
<evidence type="ECO:0000313" key="2">
    <source>
        <dbReference type="EMBL" id="KAF1694116.1"/>
    </source>
</evidence>
<dbReference type="EMBL" id="PDWN01000009">
    <property type="protein sequence ID" value="KAF1694116.1"/>
    <property type="molecule type" value="Genomic_DNA"/>
</dbReference>
<protein>
    <recommendedName>
        <fullName evidence="4">Lipoprotein</fullName>
    </recommendedName>
</protein>
<reference evidence="2 3" key="1">
    <citation type="submission" date="2017-10" db="EMBL/GenBank/DDBJ databases">
        <title>Whole genome sequencing of members of genus Pseudoxanthomonas.</title>
        <authorList>
            <person name="Kumar S."/>
            <person name="Bansal K."/>
            <person name="Kaur A."/>
            <person name="Patil P."/>
            <person name="Sharma S."/>
            <person name="Patil P.B."/>
        </authorList>
    </citation>
    <scope>NUCLEOTIDE SEQUENCE [LARGE SCALE GENOMIC DNA]</scope>
    <source>
        <strain evidence="2 3">DSM 17801</strain>
    </source>
</reference>